<keyword evidence="8" id="KW-1185">Reference proteome</keyword>
<evidence type="ECO:0000256" key="2">
    <source>
        <dbReference type="ARBA" id="ARBA00022448"/>
    </source>
</evidence>
<dbReference type="InterPro" id="IPR017871">
    <property type="entry name" value="ABC_transporter-like_CS"/>
</dbReference>
<evidence type="ECO:0000313" key="7">
    <source>
        <dbReference type="EMBL" id="SDE02683.1"/>
    </source>
</evidence>
<gene>
    <name evidence="7" type="ORF">SAMN05444580_10923</name>
</gene>
<keyword evidence="5" id="KW-0029">Amino-acid transport</keyword>
<dbReference type="SMART" id="SM00382">
    <property type="entry name" value="AAA"/>
    <property type="match status" value="1"/>
</dbReference>
<dbReference type="PANTHER" id="PTHR43820:SF4">
    <property type="entry name" value="HIGH-AFFINITY BRANCHED-CHAIN AMINO ACID TRANSPORT ATP-BINDING PROTEIN LIVF"/>
    <property type="match status" value="1"/>
</dbReference>
<dbReference type="RefSeq" id="WP_072842786.1">
    <property type="nucleotide sequence ID" value="NZ_FNAB01000009.1"/>
</dbReference>
<dbReference type="Gene3D" id="3.40.50.300">
    <property type="entry name" value="P-loop containing nucleotide triphosphate hydrolases"/>
    <property type="match status" value="1"/>
</dbReference>
<feature type="domain" description="ABC transporter" evidence="6">
    <location>
        <begin position="15"/>
        <end position="237"/>
    </location>
</feature>
<comment type="similarity">
    <text evidence="1">Belongs to the ABC transporter superfamily.</text>
</comment>
<dbReference type="InterPro" id="IPR003439">
    <property type="entry name" value="ABC_transporter-like_ATP-bd"/>
</dbReference>
<dbReference type="GO" id="GO:0015807">
    <property type="term" value="P:L-amino acid transport"/>
    <property type="evidence" value="ECO:0007669"/>
    <property type="project" value="TreeGrafter"/>
</dbReference>
<dbReference type="InterPro" id="IPR027417">
    <property type="entry name" value="P-loop_NTPase"/>
</dbReference>
<dbReference type="STRING" id="168276.SAMN05444580_10923"/>
<proteinExistence type="inferred from homology"/>
<dbReference type="GO" id="GO:0015658">
    <property type="term" value="F:branched-chain amino acid transmembrane transporter activity"/>
    <property type="evidence" value="ECO:0007669"/>
    <property type="project" value="TreeGrafter"/>
</dbReference>
<sequence>MTITSEKTVASDVVLECRGLSAGYAGVVVCRDLDIKVSAGEVVALIGANGAGKSTTMLTVAGELAPIAGELSVLGSAKRSSLSALARRGMSYVTEERSVIMGLTTAENLRLAGVAADTACEIFPELRALLKRPAGLLSGGEQQMLTLARALAREPRLLLADELSLGLAPQIVQRLLAVVREAADRRNLGVLLVEQHVRQVLAVADRVYVMRRGQVMLSGTAAEIGADLDAVQRAYLAPASGPIEGG</sequence>
<keyword evidence="2" id="KW-0813">Transport</keyword>
<evidence type="ECO:0000256" key="5">
    <source>
        <dbReference type="ARBA" id="ARBA00022970"/>
    </source>
</evidence>
<dbReference type="PROSITE" id="PS00211">
    <property type="entry name" value="ABC_TRANSPORTER_1"/>
    <property type="match status" value="1"/>
</dbReference>
<evidence type="ECO:0000256" key="4">
    <source>
        <dbReference type="ARBA" id="ARBA00022840"/>
    </source>
</evidence>
<reference evidence="7 8" key="1">
    <citation type="submission" date="2016-10" db="EMBL/GenBank/DDBJ databases">
        <authorList>
            <person name="de Groot N.N."/>
        </authorList>
    </citation>
    <scope>NUCLEOTIDE SEQUENCE [LARGE SCALE GENOMIC DNA]</scope>
    <source>
        <strain evidence="7 8">JCM 11308</strain>
    </source>
</reference>
<dbReference type="EMBL" id="FNAB01000009">
    <property type="protein sequence ID" value="SDE02683.1"/>
    <property type="molecule type" value="Genomic_DNA"/>
</dbReference>
<keyword evidence="3" id="KW-0547">Nucleotide-binding</keyword>
<evidence type="ECO:0000259" key="6">
    <source>
        <dbReference type="PROSITE" id="PS50893"/>
    </source>
</evidence>
<evidence type="ECO:0000256" key="1">
    <source>
        <dbReference type="ARBA" id="ARBA00005417"/>
    </source>
</evidence>
<dbReference type="PANTHER" id="PTHR43820">
    <property type="entry name" value="HIGH-AFFINITY BRANCHED-CHAIN AMINO ACID TRANSPORT ATP-BINDING PROTEIN LIVF"/>
    <property type="match status" value="1"/>
</dbReference>
<dbReference type="AlphaFoldDB" id="A0A1G6ZJV0"/>
<dbReference type="PROSITE" id="PS50893">
    <property type="entry name" value="ABC_TRANSPORTER_2"/>
    <property type="match status" value="1"/>
</dbReference>
<accession>A0A1G6ZJV0</accession>
<dbReference type="InterPro" id="IPR052156">
    <property type="entry name" value="BCAA_Transport_ATP-bd_LivF"/>
</dbReference>
<evidence type="ECO:0000256" key="3">
    <source>
        <dbReference type="ARBA" id="ARBA00022741"/>
    </source>
</evidence>
<dbReference type="Proteomes" id="UP000199417">
    <property type="component" value="Unassembled WGS sequence"/>
</dbReference>
<name>A0A1G6ZJV0_9NOCA</name>
<organism evidence="7 8">
    <name type="scientific">Rhodococcus tukisamuensis</name>
    <dbReference type="NCBI Taxonomy" id="168276"/>
    <lineage>
        <taxon>Bacteria</taxon>
        <taxon>Bacillati</taxon>
        <taxon>Actinomycetota</taxon>
        <taxon>Actinomycetes</taxon>
        <taxon>Mycobacteriales</taxon>
        <taxon>Nocardiaceae</taxon>
        <taxon>Rhodococcus</taxon>
    </lineage>
</organism>
<dbReference type="Pfam" id="PF00005">
    <property type="entry name" value="ABC_tran"/>
    <property type="match status" value="1"/>
</dbReference>
<dbReference type="InterPro" id="IPR003593">
    <property type="entry name" value="AAA+_ATPase"/>
</dbReference>
<evidence type="ECO:0000313" key="8">
    <source>
        <dbReference type="Proteomes" id="UP000199417"/>
    </source>
</evidence>
<dbReference type="GO" id="GO:0016887">
    <property type="term" value="F:ATP hydrolysis activity"/>
    <property type="evidence" value="ECO:0007669"/>
    <property type="project" value="InterPro"/>
</dbReference>
<keyword evidence="4 7" id="KW-0067">ATP-binding</keyword>
<dbReference type="GO" id="GO:0005524">
    <property type="term" value="F:ATP binding"/>
    <property type="evidence" value="ECO:0007669"/>
    <property type="project" value="UniProtKB-KW"/>
</dbReference>
<protein>
    <submittedName>
        <fullName evidence="7">Branched-chain amino acid transport system ATP-binding protein</fullName>
    </submittedName>
</protein>
<dbReference type="SUPFAM" id="SSF52540">
    <property type="entry name" value="P-loop containing nucleoside triphosphate hydrolases"/>
    <property type="match status" value="1"/>
</dbReference>